<dbReference type="EMBL" id="BTGU01000604">
    <property type="protein sequence ID" value="GMN68386.1"/>
    <property type="molecule type" value="Genomic_DNA"/>
</dbReference>
<evidence type="ECO:0000313" key="1">
    <source>
        <dbReference type="EMBL" id="GMN68386.1"/>
    </source>
</evidence>
<dbReference type="AlphaFoldDB" id="A0AA88E9S1"/>
<protein>
    <submittedName>
        <fullName evidence="1">Uncharacterized protein</fullName>
    </submittedName>
</protein>
<comment type="caution">
    <text evidence="1">The sequence shown here is derived from an EMBL/GenBank/DDBJ whole genome shotgun (WGS) entry which is preliminary data.</text>
</comment>
<sequence>MLRVKVVGDQVLDRVCSNLLLGYSGVQVTQPSDISARGFGFVHREDGCHSDRGRGLSAHFVDRLHVALSRALLVSP</sequence>
<accession>A0AA88E9S1</accession>
<keyword evidence="2" id="KW-1185">Reference proteome</keyword>
<organism evidence="1 2">
    <name type="scientific">Ficus carica</name>
    <name type="common">Common fig</name>
    <dbReference type="NCBI Taxonomy" id="3494"/>
    <lineage>
        <taxon>Eukaryota</taxon>
        <taxon>Viridiplantae</taxon>
        <taxon>Streptophyta</taxon>
        <taxon>Embryophyta</taxon>
        <taxon>Tracheophyta</taxon>
        <taxon>Spermatophyta</taxon>
        <taxon>Magnoliopsida</taxon>
        <taxon>eudicotyledons</taxon>
        <taxon>Gunneridae</taxon>
        <taxon>Pentapetalae</taxon>
        <taxon>rosids</taxon>
        <taxon>fabids</taxon>
        <taxon>Rosales</taxon>
        <taxon>Moraceae</taxon>
        <taxon>Ficeae</taxon>
        <taxon>Ficus</taxon>
    </lineage>
</organism>
<gene>
    <name evidence="1" type="ORF">TIFTF001_037451</name>
</gene>
<dbReference type="Proteomes" id="UP001187192">
    <property type="component" value="Unassembled WGS sequence"/>
</dbReference>
<name>A0AA88E9S1_FICCA</name>
<proteinExistence type="predicted"/>
<reference evidence="1" key="1">
    <citation type="submission" date="2023-07" db="EMBL/GenBank/DDBJ databases">
        <title>draft genome sequence of fig (Ficus carica).</title>
        <authorList>
            <person name="Takahashi T."/>
            <person name="Nishimura K."/>
        </authorList>
    </citation>
    <scope>NUCLEOTIDE SEQUENCE</scope>
</reference>
<evidence type="ECO:0000313" key="2">
    <source>
        <dbReference type="Proteomes" id="UP001187192"/>
    </source>
</evidence>